<evidence type="ECO:0000256" key="5">
    <source>
        <dbReference type="ARBA" id="ARBA00023235"/>
    </source>
</evidence>
<sequence>MRKTLLASALLAALSTTVVLAAGPSVNGNEISQARIDAVVQMMAAQGQAADDKTKDMVKDQLITAEVLRQEAIKKGFDKTADFKAELQNMEAMALANRVIKDFQKANPVTDDQLKAEYDKLVASVPETKQYHARHILVGSEAEAKAVIEALRKGKAFDLLAKEKSKDPGSKASGGDLGWQEAGTFVPEFSDAMAKLSKGQVTAKPVKTQFGWHIIKLDDVRTERNVPSLEDARPQLTQRIMGARIEKYVGDLKAQAKIQQ</sequence>
<dbReference type="Gene3D" id="3.10.50.40">
    <property type="match status" value="1"/>
</dbReference>
<dbReference type="InterPro" id="IPR046357">
    <property type="entry name" value="PPIase_dom_sf"/>
</dbReference>
<keyword evidence="7" id="KW-0732">Signal</keyword>
<dbReference type="OrthoDB" id="14196at2"/>
<feature type="signal peptide" evidence="7">
    <location>
        <begin position="1"/>
        <end position="21"/>
    </location>
</feature>
<evidence type="ECO:0000256" key="6">
    <source>
        <dbReference type="PROSITE-ProRule" id="PRU00278"/>
    </source>
</evidence>
<evidence type="ECO:0000256" key="4">
    <source>
        <dbReference type="ARBA" id="ARBA00023110"/>
    </source>
</evidence>
<dbReference type="GO" id="GO:0003755">
    <property type="term" value="F:peptidyl-prolyl cis-trans isomerase activity"/>
    <property type="evidence" value="ECO:0007669"/>
    <property type="project" value="UniProtKB-KW"/>
</dbReference>
<evidence type="ECO:0000256" key="1">
    <source>
        <dbReference type="ARBA" id="ARBA00000971"/>
    </source>
</evidence>
<organism evidence="9 10">
    <name type="scientific">Aquitalea magnusonii</name>
    <dbReference type="NCBI Taxonomy" id="332411"/>
    <lineage>
        <taxon>Bacteria</taxon>
        <taxon>Pseudomonadati</taxon>
        <taxon>Pseudomonadota</taxon>
        <taxon>Betaproteobacteria</taxon>
        <taxon>Neisseriales</taxon>
        <taxon>Chromobacteriaceae</taxon>
        <taxon>Aquitalea</taxon>
    </lineage>
</organism>
<dbReference type="Gene3D" id="1.10.8.1040">
    <property type="match status" value="1"/>
</dbReference>
<evidence type="ECO:0000313" key="9">
    <source>
        <dbReference type="EMBL" id="PXX48313.1"/>
    </source>
</evidence>
<evidence type="ECO:0000256" key="2">
    <source>
        <dbReference type="ARBA" id="ARBA00007656"/>
    </source>
</evidence>
<evidence type="ECO:0000256" key="7">
    <source>
        <dbReference type="SAM" id="SignalP"/>
    </source>
</evidence>
<dbReference type="InterPro" id="IPR023058">
    <property type="entry name" value="PPIase_PpiC_CS"/>
</dbReference>
<dbReference type="InterPro" id="IPR027304">
    <property type="entry name" value="Trigger_fact/SurA_dom_sf"/>
</dbReference>
<name>A0A318JGB8_9NEIS</name>
<dbReference type="InterPro" id="IPR000297">
    <property type="entry name" value="PPIase_PpiC"/>
</dbReference>
<evidence type="ECO:0000256" key="3">
    <source>
        <dbReference type="ARBA" id="ARBA00013194"/>
    </source>
</evidence>
<dbReference type="PANTHER" id="PTHR47245">
    <property type="entry name" value="PEPTIDYLPROLYL ISOMERASE"/>
    <property type="match status" value="1"/>
</dbReference>
<dbReference type="InterPro" id="IPR050245">
    <property type="entry name" value="PrsA_foldase"/>
</dbReference>
<proteinExistence type="inferred from homology"/>
<dbReference type="SUPFAM" id="SSF109998">
    <property type="entry name" value="Triger factor/SurA peptide-binding domain-like"/>
    <property type="match status" value="1"/>
</dbReference>
<feature type="domain" description="PpiC" evidence="8">
    <location>
        <begin position="128"/>
        <end position="219"/>
    </location>
</feature>
<comment type="catalytic activity">
    <reaction evidence="1">
        <text>[protein]-peptidylproline (omega=180) = [protein]-peptidylproline (omega=0)</text>
        <dbReference type="Rhea" id="RHEA:16237"/>
        <dbReference type="Rhea" id="RHEA-COMP:10747"/>
        <dbReference type="Rhea" id="RHEA-COMP:10748"/>
        <dbReference type="ChEBI" id="CHEBI:83833"/>
        <dbReference type="ChEBI" id="CHEBI:83834"/>
        <dbReference type="EC" id="5.2.1.8"/>
    </reaction>
</comment>
<dbReference type="PROSITE" id="PS50198">
    <property type="entry name" value="PPIC_PPIASE_2"/>
    <property type="match status" value="1"/>
</dbReference>
<comment type="similarity">
    <text evidence="2">Belongs to the PpiC/parvulin rotamase family.</text>
</comment>
<comment type="caution">
    <text evidence="9">The sequence shown here is derived from an EMBL/GenBank/DDBJ whole genome shotgun (WGS) entry which is preliminary data.</text>
</comment>
<dbReference type="EMBL" id="QJKC01000007">
    <property type="protein sequence ID" value="PXX48313.1"/>
    <property type="molecule type" value="Genomic_DNA"/>
</dbReference>
<dbReference type="PANTHER" id="PTHR47245:SF2">
    <property type="entry name" value="PEPTIDYL-PROLYL CIS-TRANS ISOMERASE HP_0175-RELATED"/>
    <property type="match status" value="1"/>
</dbReference>
<feature type="chain" id="PRO_5016287397" description="peptidylprolyl isomerase" evidence="7">
    <location>
        <begin position="22"/>
        <end position="260"/>
    </location>
</feature>
<dbReference type="PROSITE" id="PS01096">
    <property type="entry name" value="PPIC_PPIASE_1"/>
    <property type="match status" value="1"/>
</dbReference>
<reference evidence="9 10" key="1">
    <citation type="submission" date="2018-05" db="EMBL/GenBank/DDBJ databases">
        <title>Genomic Encyclopedia of Type Strains, Phase IV (KMG-IV): sequencing the most valuable type-strain genomes for metagenomic binning, comparative biology and taxonomic classification.</title>
        <authorList>
            <person name="Goeker M."/>
        </authorList>
    </citation>
    <scope>NUCLEOTIDE SEQUENCE [LARGE SCALE GENOMIC DNA]</scope>
    <source>
        <strain evidence="9 10">DSM 25134</strain>
    </source>
</reference>
<keyword evidence="5 6" id="KW-0413">Isomerase</keyword>
<dbReference type="AlphaFoldDB" id="A0A318JGB8"/>
<protein>
    <recommendedName>
        <fullName evidence="3">peptidylprolyl isomerase</fullName>
        <ecNumber evidence="3">5.2.1.8</ecNumber>
    </recommendedName>
</protein>
<evidence type="ECO:0000259" key="8">
    <source>
        <dbReference type="PROSITE" id="PS50198"/>
    </source>
</evidence>
<dbReference type="Pfam" id="PF00639">
    <property type="entry name" value="Rotamase"/>
    <property type="match status" value="1"/>
</dbReference>
<keyword evidence="4 6" id="KW-0697">Rotamase</keyword>
<gene>
    <name evidence="9" type="ORF">DFR38_10798</name>
</gene>
<accession>A0A318JGB8</accession>
<evidence type="ECO:0000313" key="10">
    <source>
        <dbReference type="Proteomes" id="UP000248395"/>
    </source>
</evidence>
<dbReference type="SUPFAM" id="SSF54534">
    <property type="entry name" value="FKBP-like"/>
    <property type="match status" value="1"/>
</dbReference>
<dbReference type="RefSeq" id="WP_059284960.1">
    <property type="nucleotide sequence ID" value="NZ_LNQU01000011.1"/>
</dbReference>
<dbReference type="EC" id="5.2.1.8" evidence="3"/>
<keyword evidence="10" id="KW-1185">Reference proteome</keyword>
<dbReference type="Proteomes" id="UP000248395">
    <property type="component" value="Unassembled WGS sequence"/>
</dbReference>